<evidence type="ECO:0000256" key="3">
    <source>
        <dbReference type="ARBA" id="ARBA00022475"/>
    </source>
</evidence>
<dbReference type="PANTHER" id="PTHR30081:SF1">
    <property type="entry name" value="PROTEIN TRANSLOCASE SUBUNIT SECD"/>
    <property type="match status" value="1"/>
</dbReference>
<dbReference type="Pfam" id="PF02355">
    <property type="entry name" value="SecD_SecF_C"/>
    <property type="match status" value="1"/>
</dbReference>
<dbReference type="PANTHER" id="PTHR30081">
    <property type="entry name" value="PROTEIN-EXPORT MEMBRANE PROTEIN SEC"/>
    <property type="match status" value="1"/>
</dbReference>
<reference evidence="11" key="1">
    <citation type="journal article" date="2014" name="Front. Microbiol.">
        <title>High frequency of phylogenetically diverse reductive dehalogenase-homologous genes in deep subseafloor sedimentary metagenomes.</title>
        <authorList>
            <person name="Kawai M."/>
            <person name="Futagami T."/>
            <person name="Toyoda A."/>
            <person name="Takaki Y."/>
            <person name="Nishi S."/>
            <person name="Hori S."/>
            <person name="Arai W."/>
            <person name="Tsubouchi T."/>
            <person name="Morono Y."/>
            <person name="Uchiyama I."/>
            <person name="Ito T."/>
            <person name="Fujiyama A."/>
            <person name="Inagaki F."/>
            <person name="Takami H."/>
        </authorList>
    </citation>
    <scope>NUCLEOTIDE SEQUENCE</scope>
    <source>
        <strain evidence="11">Expedition CK06-06</strain>
    </source>
</reference>
<dbReference type="Gene3D" id="1.20.1640.10">
    <property type="entry name" value="Multidrug efflux transporter AcrB transmembrane domain"/>
    <property type="match status" value="1"/>
</dbReference>
<dbReference type="InterPro" id="IPR048634">
    <property type="entry name" value="SecD_SecF_C"/>
</dbReference>
<feature type="non-terminal residue" evidence="11">
    <location>
        <position position="264"/>
    </location>
</feature>
<feature type="transmembrane region" description="Helical" evidence="9">
    <location>
        <begin position="56"/>
        <end position="77"/>
    </location>
</feature>
<evidence type="ECO:0000256" key="6">
    <source>
        <dbReference type="ARBA" id="ARBA00022989"/>
    </source>
</evidence>
<dbReference type="InterPro" id="IPR022813">
    <property type="entry name" value="SecD/SecF_arch_bac"/>
</dbReference>
<feature type="transmembrane region" description="Helical" evidence="9">
    <location>
        <begin position="89"/>
        <end position="117"/>
    </location>
</feature>
<feature type="domain" description="Protein export membrane protein SecD/SecF C-terminal" evidence="10">
    <location>
        <begin position="2"/>
        <end position="111"/>
    </location>
</feature>
<proteinExistence type="predicted"/>
<dbReference type="GO" id="GO:0005886">
    <property type="term" value="C:plasma membrane"/>
    <property type="evidence" value="ECO:0007669"/>
    <property type="project" value="UniProtKB-SubCell"/>
</dbReference>
<evidence type="ECO:0000256" key="1">
    <source>
        <dbReference type="ARBA" id="ARBA00004651"/>
    </source>
</evidence>
<evidence type="ECO:0000313" key="11">
    <source>
        <dbReference type="EMBL" id="GAG02481.1"/>
    </source>
</evidence>
<feature type="non-terminal residue" evidence="11">
    <location>
        <position position="1"/>
    </location>
</feature>
<dbReference type="GO" id="GO:0015031">
    <property type="term" value="P:protein transport"/>
    <property type="evidence" value="ECO:0007669"/>
    <property type="project" value="UniProtKB-KW"/>
</dbReference>
<dbReference type="SUPFAM" id="SSF82866">
    <property type="entry name" value="Multidrug efflux transporter AcrB transmembrane domain"/>
    <property type="match status" value="1"/>
</dbReference>
<protein>
    <recommendedName>
        <fullName evidence="10">Protein export membrane protein SecD/SecF C-terminal domain-containing protein</fullName>
    </recommendedName>
</protein>
<keyword evidence="5" id="KW-0653">Protein transport</keyword>
<accession>X0VPM4</accession>
<evidence type="ECO:0000256" key="5">
    <source>
        <dbReference type="ARBA" id="ARBA00022927"/>
    </source>
</evidence>
<organism evidence="11">
    <name type="scientific">marine sediment metagenome</name>
    <dbReference type="NCBI Taxonomy" id="412755"/>
    <lineage>
        <taxon>unclassified sequences</taxon>
        <taxon>metagenomes</taxon>
        <taxon>ecological metagenomes</taxon>
    </lineage>
</organism>
<keyword evidence="4 9" id="KW-0812">Transmembrane</keyword>
<evidence type="ECO:0000256" key="9">
    <source>
        <dbReference type="SAM" id="Phobius"/>
    </source>
</evidence>
<keyword evidence="7" id="KW-0811">Translocation</keyword>
<evidence type="ECO:0000256" key="2">
    <source>
        <dbReference type="ARBA" id="ARBA00022448"/>
    </source>
</evidence>
<dbReference type="AlphaFoldDB" id="X0VPM4"/>
<comment type="caution">
    <text evidence="11">The sequence shown here is derived from an EMBL/GenBank/DDBJ whole genome shotgun (WGS) entry which is preliminary data.</text>
</comment>
<keyword evidence="6 9" id="KW-1133">Transmembrane helix</keyword>
<keyword evidence="2" id="KW-0813">Transport</keyword>
<sequence length="264" mass="28703">IMATLEATFTLPGIAGLILTVGMAVDANVLIFERIREERARGTVFKRALKTGYDKALSTIIDANLTTLITCVVLGYLGSEEIKGFAMTLGFGICTSMFTALFVTRLIFITLMDFGWLKDLKMLRLIGQPKIDWLALRTKFWPISLVLVLSGVALFALASVTDADKVYDIEFLGGTSVQIELADGVELDDEDVRRRVTSSDPDGPASAVIWLRQAADALEQAKVSEGDSRTQFVVTSSALTSGQIAALMQTKRRGATDALVDQLE</sequence>
<keyword evidence="3" id="KW-1003">Cell membrane</keyword>
<gene>
    <name evidence="11" type="ORF">S01H1_43818</name>
</gene>
<keyword evidence="8 9" id="KW-0472">Membrane</keyword>
<comment type="subcellular location">
    <subcellularLocation>
        <location evidence="1">Cell membrane</location>
        <topology evidence="1">Multi-pass membrane protein</topology>
    </subcellularLocation>
</comment>
<evidence type="ECO:0000256" key="7">
    <source>
        <dbReference type="ARBA" id="ARBA00023010"/>
    </source>
</evidence>
<evidence type="ECO:0000256" key="4">
    <source>
        <dbReference type="ARBA" id="ARBA00022692"/>
    </source>
</evidence>
<feature type="transmembrane region" description="Helical" evidence="9">
    <location>
        <begin position="138"/>
        <end position="158"/>
    </location>
</feature>
<evidence type="ECO:0000259" key="10">
    <source>
        <dbReference type="Pfam" id="PF02355"/>
    </source>
</evidence>
<feature type="transmembrane region" description="Helical" evidence="9">
    <location>
        <begin position="14"/>
        <end position="35"/>
    </location>
</feature>
<evidence type="ECO:0000256" key="8">
    <source>
        <dbReference type="ARBA" id="ARBA00023136"/>
    </source>
</evidence>
<name>X0VPM4_9ZZZZ</name>
<dbReference type="EMBL" id="BARS01027925">
    <property type="protein sequence ID" value="GAG02481.1"/>
    <property type="molecule type" value="Genomic_DNA"/>
</dbReference>